<sequence length="218" mass="23663">MNVSTSGNISLDKVLYPRNGKLVTLIDSSVSSAEALSGLKTRNLLGADTYINLIGFGAYARNRKDFWSFGLSLRTSAEVNLPYSLFDFIKNGHEGSIRDIGVAADSYLEAAFSYSFPLLDDRLYIGVRGKFLAGMAREKLSFDRFDVSLQDDRWAVDAAGSLDISASGLTATTEENAAGEQIYHFDDIELQPTSPAGYGFAVDLGATYDILPDLQASL</sequence>
<accession>K1U4J9</accession>
<comment type="caution">
    <text evidence="2">The sequence shown here is derived from an EMBL/GenBank/DDBJ whole genome shotgun (WGS) entry which is preliminary data.</text>
</comment>
<protein>
    <recommendedName>
        <fullName evidence="1">DUF5723 domain-containing protein</fullName>
    </recommendedName>
</protein>
<dbReference type="AlphaFoldDB" id="K1U4J9"/>
<evidence type="ECO:0000313" key="2">
    <source>
        <dbReference type="EMBL" id="EKC77118.1"/>
    </source>
</evidence>
<dbReference type="Pfam" id="PF18990">
    <property type="entry name" value="DUF5723"/>
    <property type="match status" value="1"/>
</dbReference>
<feature type="non-terminal residue" evidence="2">
    <location>
        <position position="218"/>
    </location>
</feature>
<organism evidence="2">
    <name type="scientific">human gut metagenome</name>
    <dbReference type="NCBI Taxonomy" id="408170"/>
    <lineage>
        <taxon>unclassified sequences</taxon>
        <taxon>metagenomes</taxon>
        <taxon>organismal metagenomes</taxon>
    </lineage>
</organism>
<feature type="domain" description="DUF5723" evidence="1">
    <location>
        <begin position="1"/>
        <end position="217"/>
    </location>
</feature>
<name>K1U4J9_9ZZZZ</name>
<proteinExistence type="predicted"/>
<reference evidence="2" key="1">
    <citation type="journal article" date="2013" name="Environ. Microbiol.">
        <title>Microbiota from the distal guts of lean and obese adolescents exhibit partial functional redundancy besides clear differences in community structure.</title>
        <authorList>
            <person name="Ferrer M."/>
            <person name="Ruiz A."/>
            <person name="Lanza F."/>
            <person name="Haange S.B."/>
            <person name="Oberbach A."/>
            <person name="Till H."/>
            <person name="Bargiela R."/>
            <person name="Campoy C."/>
            <person name="Segura M.T."/>
            <person name="Richter M."/>
            <person name="von Bergen M."/>
            <person name="Seifert J."/>
            <person name="Suarez A."/>
        </authorList>
    </citation>
    <scope>NUCLEOTIDE SEQUENCE</scope>
</reference>
<gene>
    <name evidence="2" type="ORF">LEA_04338</name>
</gene>
<evidence type="ECO:0000259" key="1">
    <source>
        <dbReference type="Pfam" id="PF18990"/>
    </source>
</evidence>
<dbReference type="InterPro" id="IPR043781">
    <property type="entry name" value="DUF5723"/>
</dbReference>
<dbReference type="EMBL" id="AJWY01002863">
    <property type="protein sequence ID" value="EKC77118.1"/>
    <property type="molecule type" value="Genomic_DNA"/>
</dbReference>
<dbReference type="Gene3D" id="2.40.160.60">
    <property type="entry name" value="Outer membrane protein transport protein (OMPP1/FadL/TodX)"/>
    <property type="match status" value="1"/>
</dbReference>